<reference evidence="3 4" key="1">
    <citation type="submission" date="2013-01" db="EMBL/GenBank/DDBJ databases">
        <title>The Genome Sequence of Clostridium colicanis 209318.</title>
        <authorList>
            <consortium name="The Broad Institute Genome Sequencing Platform"/>
            <person name="Earl A."/>
            <person name="Ward D."/>
            <person name="Feldgarden M."/>
            <person name="Gevers D."/>
            <person name="Courvalin P."/>
            <person name="Lambert T."/>
            <person name="Walker B."/>
            <person name="Young S.K."/>
            <person name="Zeng Q."/>
            <person name="Gargeya S."/>
            <person name="Fitzgerald M."/>
            <person name="Haas B."/>
            <person name="Abouelleil A."/>
            <person name="Alvarado L."/>
            <person name="Arachchi H.M."/>
            <person name="Berlin A.M."/>
            <person name="Chapman S.B."/>
            <person name="Dewar J."/>
            <person name="Goldberg J."/>
            <person name="Griggs A."/>
            <person name="Gujja S."/>
            <person name="Hansen M."/>
            <person name="Howarth C."/>
            <person name="Imamovic A."/>
            <person name="Larimer J."/>
            <person name="McCowan C."/>
            <person name="Murphy C."/>
            <person name="Neiman D."/>
            <person name="Pearson M."/>
            <person name="Priest M."/>
            <person name="Roberts A."/>
            <person name="Saif S."/>
            <person name="Shea T."/>
            <person name="Sisk P."/>
            <person name="Sykes S."/>
            <person name="Wortman J."/>
            <person name="Nusbaum C."/>
            <person name="Birren B."/>
        </authorList>
    </citation>
    <scope>NUCLEOTIDE SEQUENCE [LARGE SCALE GENOMIC DNA]</scope>
    <source>
        <strain evidence="3 4">209318</strain>
    </source>
</reference>
<dbReference type="CDD" id="cd06259">
    <property type="entry name" value="YdcF-like"/>
    <property type="match status" value="1"/>
</dbReference>
<keyword evidence="1" id="KW-1133">Transmembrane helix</keyword>
<feature type="transmembrane region" description="Helical" evidence="1">
    <location>
        <begin position="43"/>
        <end position="68"/>
    </location>
</feature>
<keyword evidence="1" id="KW-0812">Transmembrane</keyword>
<sequence length="246" mass="28147">MIRNSYIIFLAFFVFIVFLIFFIIIPIRLVKKGKRENKKKFKILGYILGFITFIFLISYVLFEGFYIYKMDTYKTLNNVGNYNYEIILGGGLNGYKPGSLLQKRLDLGIDYLEEHPKTKVIVSGGKGANELIPESEAMENYLISNGISKDRIIQENKSKDTAQNIEFSKRILDKLGAGNEKILIVTNDFHLYRAQLIADTLGMKNAGIACCSNTSLRLEYTALAYPSTIKSLLEVELYKNHNKNYK</sequence>
<dbReference type="PANTHER" id="PTHR30336">
    <property type="entry name" value="INNER MEMBRANE PROTEIN, PROBABLE PERMEASE"/>
    <property type="match status" value="1"/>
</dbReference>
<evidence type="ECO:0000259" key="2">
    <source>
        <dbReference type="Pfam" id="PF02698"/>
    </source>
</evidence>
<dbReference type="GO" id="GO:0043164">
    <property type="term" value="P:Gram-negative-bacterium-type cell wall biogenesis"/>
    <property type="evidence" value="ECO:0007669"/>
    <property type="project" value="TreeGrafter"/>
</dbReference>
<accession>N9WHR7</accession>
<protein>
    <recommendedName>
        <fullName evidence="2">DUF218 domain-containing protein</fullName>
    </recommendedName>
</protein>
<dbReference type="eggNOG" id="COG1434">
    <property type="taxonomic scope" value="Bacteria"/>
</dbReference>
<evidence type="ECO:0000313" key="3">
    <source>
        <dbReference type="EMBL" id="ENZ02445.1"/>
    </source>
</evidence>
<dbReference type="InterPro" id="IPR051599">
    <property type="entry name" value="Cell_Envelope_Assoc"/>
</dbReference>
<dbReference type="GO" id="GO:0000270">
    <property type="term" value="P:peptidoglycan metabolic process"/>
    <property type="evidence" value="ECO:0007669"/>
    <property type="project" value="TreeGrafter"/>
</dbReference>
<dbReference type="GO" id="GO:0005886">
    <property type="term" value="C:plasma membrane"/>
    <property type="evidence" value="ECO:0007669"/>
    <property type="project" value="TreeGrafter"/>
</dbReference>
<keyword evidence="4" id="KW-1185">Reference proteome</keyword>
<evidence type="ECO:0000313" key="4">
    <source>
        <dbReference type="Proteomes" id="UP000013097"/>
    </source>
</evidence>
<proteinExistence type="predicted"/>
<dbReference type="PATRIC" id="fig|999411.4.peg.1655"/>
<gene>
    <name evidence="3" type="ORF">HMPREF1092_01680</name>
</gene>
<dbReference type="HOGENOM" id="CLU_051474_2_2_9"/>
<feature type="domain" description="DUF218" evidence="2">
    <location>
        <begin position="86"/>
        <end position="207"/>
    </location>
</feature>
<dbReference type="InterPro" id="IPR014729">
    <property type="entry name" value="Rossmann-like_a/b/a_fold"/>
</dbReference>
<dbReference type="InterPro" id="IPR003848">
    <property type="entry name" value="DUF218"/>
</dbReference>
<comment type="caution">
    <text evidence="3">The sequence shown here is derived from an EMBL/GenBank/DDBJ whole genome shotgun (WGS) entry which is preliminary data.</text>
</comment>
<organism evidence="3 4">
    <name type="scientific">Clostridium thermobutyricum</name>
    <dbReference type="NCBI Taxonomy" id="29372"/>
    <lineage>
        <taxon>Bacteria</taxon>
        <taxon>Bacillati</taxon>
        <taxon>Bacillota</taxon>
        <taxon>Clostridia</taxon>
        <taxon>Eubacteriales</taxon>
        <taxon>Clostridiaceae</taxon>
        <taxon>Clostridium</taxon>
    </lineage>
</organism>
<feature type="transmembrane region" description="Helical" evidence="1">
    <location>
        <begin position="6"/>
        <end position="31"/>
    </location>
</feature>
<dbReference type="Gene3D" id="3.40.50.620">
    <property type="entry name" value="HUPs"/>
    <property type="match status" value="1"/>
</dbReference>
<evidence type="ECO:0000256" key="1">
    <source>
        <dbReference type="SAM" id="Phobius"/>
    </source>
</evidence>
<dbReference type="Pfam" id="PF02698">
    <property type="entry name" value="DUF218"/>
    <property type="match status" value="1"/>
</dbReference>
<keyword evidence="1" id="KW-0472">Membrane</keyword>
<dbReference type="Proteomes" id="UP000013097">
    <property type="component" value="Unassembled WGS sequence"/>
</dbReference>
<name>N9WHR7_9CLOT</name>
<dbReference type="PANTHER" id="PTHR30336:SF4">
    <property type="entry name" value="ENVELOPE BIOGENESIS FACTOR ELYC"/>
    <property type="match status" value="1"/>
</dbReference>
<dbReference type="AlphaFoldDB" id="N9WHR7"/>
<dbReference type="EMBL" id="AGYT01000008">
    <property type="protein sequence ID" value="ENZ02445.1"/>
    <property type="molecule type" value="Genomic_DNA"/>
</dbReference>